<name>A0A645B773_9ZZZZ</name>
<accession>A0A645B773</accession>
<evidence type="ECO:0000256" key="4">
    <source>
        <dbReference type="ARBA" id="ARBA00022737"/>
    </source>
</evidence>
<evidence type="ECO:0000256" key="2">
    <source>
        <dbReference type="ARBA" id="ARBA00022485"/>
    </source>
</evidence>
<keyword evidence="5" id="KW-0249">Electron transport</keyword>
<sequence length="57" mass="5628">MPAKVNKEVCIGCGACVGVCPVEAIKLDDDGKAGVDELSCIDCGACVATCPVGAISQ</sequence>
<evidence type="ECO:0000256" key="1">
    <source>
        <dbReference type="ARBA" id="ARBA00022448"/>
    </source>
</evidence>
<dbReference type="GO" id="GO:0051539">
    <property type="term" value="F:4 iron, 4 sulfur cluster binding"/>
    <property type="evidence" value="ECO:0007669"/>
    <property type="project" value="UniProtKB-KW"/>
</dbReference>
<feature type="domain" description="4Fe-4S ferredoxin-type" evidence="8">
    <location>
        <begin position="31"/>
        <end position="57"/>
    </location>
</feature>
<dbReference type="AlphaFoldDB" id="A0A645B773"/>
<evidence type="ECO:0000313" key="9">
    <source>
        <dbReference type="EMBL" id="MPM60906.1"/>
    </source>
</evidence>
<reference evidence="9" key="1">
    <citation type="submission" date="2019-08" db="EMBL/GenBank/DDBJ databases">
        <authorList>
            <person name="Kucharzyk K."/>
            <person name="Murdoch R.W."/>
            <person name="Higgins S."/>
            <person name="Loffler F."/>
        </authorList>
    </citation>
    <scope>NUCLEOTIDE SEQUENCE</scope>
</reference>
<keyword evidence="1" id="KW-0813">Transport</keyword>
<dbReference type="Pfam" id="PF12838">
    <property type="entry name" value="Fer4_7"/>
    <property type="match status" value="1"/>
</dbReference>
<gene>
    <name evidence="9" type="ORF">SDC9_107760</name>
</gene>
<evidence type="ECO:0000256" key="7">
    <source>
        <dbReference type="ARBA" id="ARBA00023014"/>
    </source>
</evidence>
<dbReference type="SUPFAM" id="SSF54862">
    <property type="entry name" value="4Fe-4S ferredoxins"/>
    <property type="match status" value="1"/>
</dbReference>
<dbReference type="InterPro" id="IPR017896">
    <property type="entry name" value="4Fe4S_Fe-S-bd"/>
</dbReference>
<dbReference type="InterPro" id="IPR050572">
    <property type="entry name" value="Fe-S_Ferredoxin"/>
</dbReference>
<evidence type="ECO:0000256" key="3">
    <source>
        <dbReference type="ARBA" id="ARBA00022723"/>
    </source>
</evidence>
<evidence type="ECO:0000256" key="6">
    <source>
        <dbReference type="ARBA" id="ARBA00023004"/>
    </source>
</evidence>
<feature type="domain" description="4Fe-4S ferredoxin-type" evidence="8">
    <location>
        <begin position="1"/>
        <end position="30"/>
    </location>
</feature>
<dbReference type="PROSITE" id="PS51379">
    <property type="entry name" value="4FE4S_FER_2"/>
    <property type="match status" value="2"/>
</dbReference>
<comment type="caution">
    <text evidence="9">The sequence shown here is derived from an EMBL/GenBank/DDBJ whole genome shotgun (WGS) entry which is preliminary data.</text>
</comment>
<dbReference type="PROSITE" id="PS00198">
    <property type="entry name" value="4FE4S_FER_1"/>
    <property type="match status" value="1"/>
</dbReference>
<keyword evidence="3" id="KW-0479">Metal-binding</keyword>
<keyword evidence="6" id="KW-0408">Iron</keyword>
<dbReference type="GO" id="GO:0046872">
    <property type="term" value="F:metal ion binding"/>
    <property type="evidence" value="ECO:0007669"/>
    <property type="project" value="UniProtKB-KW"/>
</dbReference>
<keyword evidence="4" id="KW-0677">Repeat</keyword>
<dbReference type="PANTHER" id="PTHR43687">
    <property type="entry name" value="ADENYLYLSULFATE REDUCTASE, BETA SUBUNIT"/>
    <property type="match status" value="1"/>
</dbReference>
<dbReference type="InterPro" id="IPR017900">
    <property type="entry name" value="4Fe4S_Fe_S_CS"/>
</dbReference>
<proteinExistence type="predicted"/>
<keyword evidence="2" id="KW-0004">4Fe-4S</keyword>
<dbReference type="EMBL" id="VSSQ01018048">
    <property type="protein sequence ID" value="MPM60906.1"/>
    <property type="molecule type" value="Genomic_DNA"/>
</dbReference>
<keyword evidence="7" id="KW-0411">Iron-sulfur</keyword>
<evidence type="ECO:0000256" key="5">
    <source>
        <dbReference type="ARBA" id="ARBA00022982"/>
    </source>
</evidence>
<organism evidence="9">
    <name type="scientific">bioreactor metagenome</name>
    <dbReference type="NCBI Taxonomy" id="1076179"/>
    <lineage>
        <taxon>unclassified sequences</taxon>
        <taxon>metagenomes</taxon>
        <taxon>ecological metagenomes</taxon>
    </lineage>
</organism>
<dbReference type="PANTHER" id="PTHR43687:SF6">
    <property type="entry name" value="L-ASPARTATE SEMIALDEHYDE SULFURTRANSFERASE IRON-SULFUR SUBUNIT"/>
    <property type="match status" value="1"/>
</dbReference>
<dbReference type="Gene3D" id="3.30.70.20">
    <property type="match status" value="2"/>
</dbReference>
<protein>
    <submittedName>
        <fullName evidence="9">Ferredoxin</fullName>
    </submittedName>
</protein>
<evidence type="ECO:0000259" key="8">
    <source>
        <dbReference type="PROSITE" id="PS51379"/>
    </source>
</evidence>